<feature type="transmembrane region" description="Helical" evidence="2">
    <location>
        <begin position="252"/>
        <end position="275"/>
    </location>
</feature>
<feature type="compositionally biased region" description="Low complexity" evidence="1">
    <location>
        <begin position="302"/>
        <end position="325"/>
    </location>
</feature>
<name>A0A2N5J2G7_9BIFI</name>
<evidence type="ECO:0008006" key="5">
    <source>
        <dbReference type="Google" id="ProtNLM"/>
    </source>
</evidence>
<sequence length="338" mass="35762">MSEPEQNKPQDASEHDANAVPTASCSDASESTSRPETEGSNALPTQSDAPTASAGASSTTADAPADSKDKNAANIPESEVSQAILETDMPVEGQPNALAYGAMDNQFPPDYDPYLFGRPEGGETHEQVEREARDEEIRIEQRRAVQRQPNPMSMPPAAGYGQWPAAPGTGQNADPNAPFGDRRNYNADNRGKLPRYVQGIDLDDPNQNVYYGRWDVSSIVAFALSLLLPVPFLPALLGAFGMYRTKLMRMKGFGFALAAVIINVIYSIAMIWMMINGVSTQDVLNDMLHMLGLNGTTGGTDGSTPTPTPTSSATSTPTPSPSSTGGASGNGVTSAMGM</sequence>
<proteinExistence type="predicted"/>
<protein>
    <recommendedName>
        <fullName evidence="5">DUF4190 domain-containing protein</fullName>
    </recommendedName>
</protein>
<feature type="compositionally biased region" description="Polar residues" evidence="1">
    <location>
        <begin position="21"/>
        <end position="46"/>
    </location>
</feature>
<evidence type="ECO:0000313" key="3">
    <source>
        <dbReference type="EMBL" id="PLS28396.1"/>
    </source>
</evidence>
<dbReference type="EMBL" id="NMYC01000001">
    <property type="protein sequence ID" value="PLS28396.1"/>
    <property type="molecule type" value="Genomic_DNA"/>
</dbReference>
<dbReference type="OrthoDB" id="3240445at2"/>
<dbReference type="Proteomes" id="UP000234935">
    <property type="component" value="Unassembled WGS sequence"/>
</dbReference>
<keyword evidence="2" id="KW-1133">Transmembrane helix</keyword>
<feature type="region of interest" description="Disordered" evidence="1">
    <location>
        <begin position="164"/>
        <end position="185"/>
    </location>
</feature>
<gene>
    <name evidence="3" type="ORF">CGZ88_0558</name>
</gene>
<dbReference type="RefSeq" id="WP_051198259.1">
    <property type="nucleotide sequence ID" value="NZ_NMYC01000001.1"/>
</dbReference>
<accession>A0A2N5J2G7</accession>
<keyword evidence="2" id="KW-0812">Transmembrane</keyword>
<evidence type="ECO:0000313" key="4">
    <source>
        <dbReference type="Proteomes" id="UP000234935"/>
    </source>
</evidence>
<feature type="compositionally biased region" description="Low complexity" evidence="1">
    <location>
        <begin position="47"/>
        <end position="64"/>
    </location>
</feature>
<feature type="region of interest" description="Disordered" evidence="1">
    <location>
        <begin position="1"/>
        <end position="103"/>
    </location>
</feature>
<feature type="region of interest" description="Disordered" evidence="1">
    <location>
        <begin position="296"/>
        <end position="338"/>
    </location>
</feature>
<feature type="compositionally biased region" description="Basic and acidic residues" evidence="1">
    <location>
        <begin position="1"/>
        <end position="17"/>
    </location>
</feature>
<keyword evidence="4" id="KW-1185">Reference proteome</keyword>
<evidence type="ECO:0000256" key="1">
    <source>
        <dbReference type="SAM" id="MobiDB-lite"/>
    </source>
</evidence>
<dbReference type="AlphaFoldDB" id="A0A2N5J2G7"/>
<evidence type="ECO:0000256" key="2">
    <source>
        <dbReference type="SAM" id="Phobius"/>
    </source>
</evidence>
<comment type="caution">
    <text evidence="3">The sequence shown here is derived from an EMBL/GenBank/DDBJ whole genome shotgun (WGS) entry which is preliminary data.</text>
</comment>
<keyword evidence="2" id="KW-0472">Membrane</keyword>
<feature type="transmembrane region" description="Helical" evidence="2">
    <location>
        <begin position="219"/>
        <end position="240"/>
    </location>
</feature>
<organism evidence="3 4">
    <name type="scientific">Bifidobacterium anseris</name>
    <dbReference type="NCBI Taxonomy" id="2020963"/>
    <lineage>
        <taxon>Bacteria</taxon>
        <taxon>Bacillati</taxon>
        <taxon>Actinomycetota</taxon>
        <taxon>Actinomycetes</taxon>
        <taxon>Bifidobacteriales</taxon>
        <taxon>Bifidobacteriaceae</taxon>
        <taxon>Bifidobacterium</taxon>
    </lineage>
</organism>
<reference evidence="3 4" key="1">
    <citation type="submission" date="2017-07" db="EMBL/GenBank/DDBJ databases">
        <title>Bifidobacterium novel species.</title>
        <authorList>
            <person name="Lugli G.A."/>
            <person name="Milani C."/>
            <person name="Duranti S."/>
            <person name="Mangifesta M."/>
        </authorList>
    </citation>
    <scope>NUCLEOTIDE SEQUENCE [LARGE SCALE GENOMIC DNA]</scope>
    <source>
        <strain evidence="4">Goo31D</strain>
    </source>
</reference>